<dbReference type="OrthoDB" id="270259at2157"/>
<evidence type="ECO:0000313" key="1">
    <source>
        <dbReference type="EMBL" id="SFR39326.1"/>
    </source>
</evidence>
<organism evidence="1 2">
    <name type="scientific">Halogeometricum rufum</name>
    <dbReference type="NCBI Taxonomy" id="553469"/>
    <lineage>
        <taxon>Archaea</taxon>
        <taxon>Methanobacteriati</taxon>
        <taxon>Methanobacteriota</taxon>
        <taxon>Stenosarchaea group</taxon>
        <taxon>Halobacteria</taxon>
        <taxon>Halobacteriales</taxon>
        <taxon>Haloferacaceae</taxon>
        <taxon>Halogeometricum</taxon>
    </lineage>
</organism>
<dbReference type="RefSeq" id="WP_089804879.1">
    <property type="nucleotide sequence ID" value="NZ_FOYT01000001.1"/>
</dbReference>
<dbReference type="EMBL" id="FOYT01000001">
    <property type="protein sequence ID" value="SFR39326.1"/>
    <property type="molecule type" value="Genomic_DNA"/>
</dbReference>
<keyword evidence="2" id="KW-1185">Reference proteome</keyword>
<accession>A0A1I6GAT9</accession>
<dbReference type="InterPro" id="IPR055687">
    <property type="entry name" value="DUF7263"/>
</dbReference>
<name>A0A1I6GAT9_9EURY</name>
<evidence type="ECO:0000313" key="2">
    <source>
        <dbReference type="Proteomes" id="UP000198531"/>
    </source>
</evidence>
<dbReference type="Proteomes" id="UP000198531">
    <property type="component" value="Unassembled WGS sequence"/>
</dbReference>
<sequence>MTAARGQANLVGLAAALVLLTAVTTGSVVLAGVALADADTDPAARHAGETLADRLVAADAAHTRRANAVEWDAVRSLNATAVDRIAPSVRGREVRVRLGDRTLVERGDPDGVTVRRLVRVERTDRRTTTVNLSGRRTVTLPNRTRTVELDVTTDGTTTLTAVRAHDRIVLRDPHGLSGTYEFRVTRVGPPHLSFATDDGVDGVVRIRWTATNATVEPLEVTVGA</sequence>
<dbReference type="STRING" id="553469.SAMN04487947_0847"/>
<reference evidence="2" key="1">
    <citation type="submission" date="2016-10" db="EMBL/GenBank/DDBJ databases">
        <authorList>
            <person name="Varghese N."/>
            <person name="Submissions S."/>
        </authorList>
    </citation>
    <scope>NUCLEOTIDE SEQUENCE [LARGE SCALE GENOMIC DNA]</scope>
    <source>
        <strain evidence="2">CGMCC 1.7736</strain>
    </source>
</reference>
<gene>
    <name evidence="1" type="ORF">SAMN04487947_0847</name>
</gene>
<dbReference type="Pfam" id="PF23924">
    <property type="entry name" value="DUF7263"/>
    <property type="match status" value="1"/>
</dbReference>
<dbReference type="AlphaFoldDB" id="A0A1I6GAT9"/>
<protein>
    <submittedName>
        <fullName evidence="1">Uncharacterized protein</fullName>
    </submittedName>
</protein>
<proteinExistence type="predicted"/>